<evidence type="ECO:0000313" key="8">
    <source>
        <dbReference type="Proteomes" id="UP000234384"/>
    </source>
</evidence>
<keyword evidence="3 6" id="KW-0067">ATP-binding</keyword>
<accession>A0A2I1JZ35</accession>
<dbReference type="InterPro" id="IPR004000">
    <property type="entry name" value="Actin"/>
</dbReference>
<comment type="subcellular location">
    <subcellularLocation>
        <location evidence="6">Cytoplasm</location>
    </subcellularLocation>
    <text evidence="6">Membrane-associated.</text>
</comment>
<dbReference type="GO" id="GO:0000902">
    <property type="term" value="P:cell morphogenesis"/>
    <property type="evidence" value="ECO:0007669"/>
    <property type="project" value="InterPro"/>
</dbReference>
<evidence type="ECO:0000256" key="3">
    <source>
        <dbReference type="ARBA" id="ARBA00022840"/>
    </source>
</evidence>
<dbReference type="SMART" id="SM00268">
    <property type="entry name" value="ACTIN"/>
    <property type="match status" value="1"/>
</dbReference>
<feature type="binding site" evidence="6">
    <location>
        <begin position="155"/>
        <end position="157"/>
    </location>
    <ligand>
        <name>ATP</name>
        <dbReference type="ChEBI" id="CHEBI:30616"/>
    </ligand>
</feature>
<dbReference type="OrthoDB" id="9768127at2"/>
<evidence type="ECO:0000256" key="1">
    <source>
        <dbReference type="ARBA" id="ARBA00022490"/>
    </source>
</evidence>
<dbReference type="PANTHER" id="PTHR42749">
    <property type="entry name" value="CELL SHAPE-DETERMINING PROTEIN MREB"/>
    <property type="match status" value="1"/>
</dbReference>
<keyword evidence="2 6" id="KW-0547">Nucleotide-binding</keyword>
<keyword evidence="1 6" id="KW-0963">Cytoplasm</keyword>
<dbReference type="CDD" id="cd10225">
    <property type="entry name" value="ASKHA_NBD_MreB-like"/>
    <property type="match status" value="1"/>
</dbReference>
<dbReference type="RefSeq" id="WP_101954350.1">
    <property type="nucleotide sequence ID" value="NZ_PKHE01000012.1"/>
</dbReference>
<protein>
    <recommendedName>
        <fullName evidence="6">Cell shape-determining protein MreB</fullName>
    </recommendedName>
</protein>
<dbReference type="PANTHER" id="PTHR42749:SF1">
    <property type="entry name" value="CELL SHAPE-DETERMINING PROTEIN MREB"/>
    <property type="match status" value="1"/>
</dbReference>
<dbReference type="EMBL" id="PKHE01000012">
    <property type="protein sequence ID" value="PKY88623.1"/>
    <property type="molecule type" value="Genomic_DNA"/>
</dbReference>
<dbReference type="GO" id="GO:0005737">
    <property type="term" value="C:cytoplasm"/>
    <property type="evidence" value="ECO:0007669"/>
    <property type="project" value="UniProtKB-SubCell"/>
</dbReference>
<evidence type="ECO:0000256" key="2">
    <source>
        <dbReference type="ARBA" id="ARBA00022741"/>
    </source>
</evidence>
<dbReference type="InterPro" id="IPR043129">
    <property type="entry name" value="ATPase_NBD"/>
</dbReference>
<dbReference type="PRINTS" id="PR01652">
    <property type="entry name" value="SHAPEPROTEIN"/>
</dbReference>
<evidence type="ECO:0000256" key="6">
    <source>
        <dbReference type="HAMAP-Rule" id="MF_02207"/>
    </source>
</evidence>
<dbReference type="HAMAP" id="MF_02207">
    <property type="entry name" value="MreB"/>
    <property type="match status" value="1"/>
</dbReference>
<dbReference type="Proteomes" id="UP000234384">
    <property type="component" value="Unassembled WGS sequence"/>
</dbReference>
<dbReference type="GO" id="GO:0005524">
    <property type="term" value="F:ATP binding"/>
    <property type="evidence" value="ECO:0007669"/>
    <property type="project" value="UniProtKB-KW"/>
</dbReference>
<sequence>MAKEIGIDLGTTNVVIHLKGRGVVLNEPSVIAVDRYTQEIVAVGRDAYDLIGRTGNAYEIVYPLERGVIADYERTEALLVMFFQRIYRPSFFSKPNVLVSRPSVISEVEERALIEAVERAGAGRVFMDIEPKVAGIGAGISLDSPEGHMVIDIGGGTTDIAIISNGSVVVSETLPLAGRDMDEAVCDYFRKQRKLLLGERSAEQLKIQIASAIEVPESEVVTATVKGRNLLTGLPMSINATSNDLYNAILPIIDKIACNAKMLIEEVNPELAGDIMERGIILTGGGALIRSLDDYLSNELEVSVIASDQPMQCVAIGTGVMLDTIGTNKLMRRNPSPIQRLKQTIQSSFRRIVK</sequence>
<keyword evidence="4 6" id="KW-0133">Cell shape</keyword>
<comment type="subunit">
    <text evidence="6">Forms polymers.</text>
</comment>
<name>A0A2I1JZ35_9LACT</name>
<comment type="function">
    <text evidence="6">Forms membrane-associated dynamic filaments that are essential for cell shape determination. Acts by regulating cell wall synthesis and cell elongation, and thus cell shape. A feedback loop between cell geometry and MreB localization may maintain elongated cell shape by targeting cell wall growth to regions of negative cell wall curvature.</text>
</comment>
<comment type="caution">
    <text evidence="6">Lacks conserved residue(s) required for the propagation of feature annotation.</text>
</comment>
<dbReference type="NCBIfam" id="NF010539">
    <property type="entry name" value="PRK13927.1"/>
    <property type="match status" value="1"/>
</dbReference>
<reference evidence="7 8" key="1">
    <citation type="submission" date="2017-12" db="EMBL/GenBank/DDBJ databases">
        <title>Phylogenetic diversity of female urinary microbiome.</title>
        <authorList>
            <person name="Thomas-White K."/>
            <person name="Wolfe A.J."/>
        </authorList>
    </citation>
    <scope>NUCLEOTIDE SEQUENCE [LARGE SCALE GENOMIC DNA]</scope>
    <source>
        <strain evidence="7 8">UMB0898</strain>
    </source>
</reference>
<comment type="caution">
    <text evidence="7">The sequence shown here is derived from an EMBL/GenBank/DDBJ whole genome shotgun (WGS) entry which is preliminary data.</text>
</comment>
<evidence type="ECO:0000256" key="4">
    <source>
        <dbReference type="ARBA" id="ARBA00022960"/>
    </source>
</evidence>
<dbReference type="AlphaFoldDB" id="A0A2I1JZ35"/>
<feature type="binding site" evidence="6">
    <location>
        <begin position="285"/>
        <end position="288"/>
    </location>
    <ligand>
        <name>ATP</name>
        <dbReference type="ChEBI" id="CHEBI:30616"/>
    </ligand>
</feature>
<dbReference type="InterPro" id="IPR056546">
    <property type="entry name" value="MreB_MamK-like"/>
</dbReference>
<gene>
    <name evidence="6" type="primary">mreB</name>
    <name evidence="7" type="ORF">CYJ57_05230</name>
</gene>
<comment type="similarity">
    <text evidence="5 6">Belongs to the FtsA/MreB family.</text>
</comment>
<dbReference type="GO" id="GO:0008360">
    <property type="term" value="P:regulation of cell shape"/>
    <property type="evidence" value="ECO:0007669"/>
    <property type="project" value="UniProtKB-UniRule"/>
</dbReference>
<feature type="binding site" evidence="6">
    <location>
        <begin position="203"/>
        <end position="206"/>
    </location>
    <ligand>
        <name>ATP</name>
        <dbReference type="ChEBI" id="CHEBI:30616"/>
    </ligand>
</feature>
<dbReference type="Pfam" id="PF06723">
    <property type="entry name" value="MreB_Mbl"/>
    <property type="match status" value="1"/>
</dbReference>
<evidence type="ECO:0000256" key="5">
    <source>
        <dbReference type="ARBA" id="ARBA00023458"/>
    </source>
</evidence>
<proteinExistence type="inferred from homology"/>
<dbReference type="Gene3D" id="3.30.420.40">
    <property type="match status" value="2"/>
</dbReference>
<dbReference type="SUPFAM" id="SSF53067">
    <property type="entry name" value="Actin-like ATPase domain"/>
    <property type="match status" value="2"/>
</dbReference>
<evidence type="ECO:0000313" key="7">
    <source>
        <dbReference type="EMBL" id="PKY88623.1"/>
    </source>
</evidence>
<organism evidence="7 8">
    <name type="scientific">Falseniella ignava</name>
    <dbReference type="NCBI Taxonomy" id="137730"/>
    <lineage>
        <taxon>Bacteria</taxon>
        <taxon>Bacillati</taxon>
        <taxon>Bacillota</taxon>
        <taxon>Bacilli</taxon>
        <taxon>Lactobacillales</taxon>
        <taxon>Aerococcaceae</taxon>
        <taxon>Falseniella</taxon>
    </lineage>
</organism>
<dbReference type="InterPro" id="IPR004753">
    <property type="entry name" value="MreB"/>
</dbReference>